<dbReference type="Proteomes" id="UP000663824">
    <property type="component" value="Unassembled WGS sequence"/>
</dbReference>
<dbReference type="PROSITE" id="PS00061">
    <property type="entry name" value="ADH_SHORT"/>
    <property type="match status" value="1"/>
</dbReference>
<evidence type="ECO:0000256" key="2">
    <source>
        <dbReference type="ARBA" id="ARBA00023002"/>
    </source>
</evidence>
<dbReference type="PRINTS" id="PR00080">
    <property type="entry name" value="SDRFAMILY"/>
</dbReference>
<dbReference type="Pfam" id="PF13561">
    <property type="entry name" value="adh_short_C2"/>
    <property type="match status" value="1"/>
</dbReference>
<proteinExistence type="inferred from homology"/>
<evidence type="ECO:0000313" key="3">
    <source>
        <dbReference type="EMBL" id="CAF1911064.1"/>
    </source>
</evidence>
<dbReference type="Gene3D" id="3.40.50.720">
    <property type="entry name" value="NAD(P)-binding Rossmann-like Domain"/>
    <property type="match status" value="1"/>
</dbReference>
<dbReference type="AlphaFoldDB" id="A0A816KJT4"/>
<keyword evidence="2" id="KW-0560">Oxidoreductase</keyword>
<comment type="caution">
    <text evidence="3">The sequence shown here is derived from an EMBL/GenBank/DDBJ whole genome shotgun (WGS) entry which is preliminary data.</text>
</comment>
<dbReference type="InterPro" id="IPR002347">
    <property type="entry name" value="SDR_fam"/>
</dbReference>
<dbReference type="PANTHER" id="PTHR24321">
    <property type="entry name" value="DEHYDROGENASES, SHORT CHAIN"/>
    <property type="match status" value="1"/>
</dbReference>
<gene>
    <name evidence="3" type="ORF">MBJ925_LOCUS796</name>
</gene>
<evidence type="ECO:0000256" key="1">
    <source>
        <dbReference type="ARBA" id="ARBA00006484"/>
    </source>
</evidence>
<dbReference type="PRINTS" id="PR00081">
    <property type="entry name" value="GDHRDH"/>
</dbReference>
<protein>
    <submittedName>
        <fullName evidence="3">Uncharacterized protein</fullName>
    </submittedName>
</protein>
<dbReference type="SUPFAM" id="SSF51735">
    <property type="entry name" value="NAD(P)-binding Rossmann-fold domains"/>
    <property type="match status" value="1"/>
</dbReference>
<dbReference type="CDD" id="cd05233">
    <property type="entry name" value="SDR_c"/>
    <property type="match status" value="1"/>
</dbReference>
<dbReference type="EMBL" id="CAJNRE010000050">
    <property type="protein sequence ID" value="CAF1911064.1"/>
    <property type="molecule type" value="Genomic_DNA"/>
</dbReference>
<dbReference type="InterPro" id="IPR036291">
    <property type="entry name" value="NAD(P)-bd_dom_sf"/>
</dbReference>
<dbReference type="PANTHER" id="PTHR24321:SF8">
    <property type="entry name" value="ESTRADIOL 17-BETA-DEHYDROGENASE 8-RELATED"/>
    <property type="match status" value="1"/>
</dbReference>
<organism evidence="3 4">
    <name type="scientific">Rotaria magnacalcarata</name>
    <dbReference type="NCBI Taxonomy" id="392030"/>
    <lineage>
        <taxon>Eukaryota</taxon>
        <taxon>Metazoa</taxon>
        <taxon>Spiralia</taxon>
        <taxon>Gnathifera</taxon>
        <taxon>Rotifera</taxon>
        <taxon>Eurotatoria</taxon>
        <taxon>Bdelloidea</taxon>
        <taxon>Philodinida</taxon>
        <taxon>Philodinidae</taxon>
        <taxon>Rotaria</taxon>
    </lineage>
</organism>
<reference evidence="3" key="1">
    <citation type="submission" date="2021-02" db="EMBL/GenBank/DDBJ databases">
        <authorList>
            <person name="Nowell W R."/>
        </authorList>
    </citation>
    <scope>NUCLEOTIDE SEQUENCE</scope>
</reference>
<sequence length="219" mass="24179">MTITYYEIISKSISKFMSHDICHRSSTLRQNQLGVQDEETIKTAIEVTLNKWKTINIFINTATVFTLGYVEEVSSDDWPNIMNVNVRGYLMSKHIIPIFKKQNSGSIINLASAAGLVAHASFLPYATSKGAIIQMTRNLALDLGPFNIRVNSINPGAIETPTLYRTAAETCVTKAQFDENHGGKRIKRLGHPQEIANISDRSSFTVGANVVIDGGYTIV</sequence>
<comment type="similarity">
    <text evidence="1">Belongs to the short-chain dehydrogenases/reductases (SDR) family.</text>
</comment>
<dbReference type="GO" id="GO:0016491">
    <property type="term" value="F:oxidoreductase activity"/>
    <property type="evidence" value="ECO:0007669"/>
    <property type="project" value="UniProtKB-KW"/>
</dbReference>
<name>A0A816KJT4_9BILA</name>
<accession>A0A816KJT4</accession>
<dbReference type="InterPro" id="IPR020904">
    <property type="entry name" value="Sc_DH/Rdtase_CS"/>
</dbReference>
<evidence type="ECO:0000313" key="4">
    <source>
        <dbReference type="Proteomes" id="UP000663824"/>
    </source>
</evidence>